<accession>A0A0S4IRE5</accession>
<organism evidence="1 2">
    <name type="scientific">Bodo saltans</name>
    <name type="common">Flagellated protozoan</name>
    <dbReference type="NCBI Taxonomy" id="75058"/>
    <lineage>
        <taxon>Eukaryota</taxon>
        <taxon>Discoba</taxon>
        <taxon>Euglenozoa</taxon>
        <taxon>Kinetoplastea</taxon>
        <taxon>Metakinetoplastina</taxon>
        <taxon>Eubodonida</taxon>
        <taxon>Bodonidae</taxon>
        <taxon>Bodo</taxon>
    </lineage>
</organism>
<evidence type="ECO:0000313" key="2">
    <source>
        <dbReference type="Proteomes" id="UP000051952"/>
    </source>
</evidence>
<dbReference type="AlphaFoldDB" id="A0A0S4IRE5"/>
<dbReference type="EMBL" id="CYKH01000196">
    <property type="protein sequence ID" value="CUE79726.1"/>
    <property type="molecule type" value="Genomic_DNA"/>
</dbReference>
<sequence length="342" mass="39118">MQEAMVNAINKHAGWTRISGPHVQCKHVVPIYVTFSDCMMYSSYHEPNVESSFCNRLLSSYLNLQKYDPRESHLFDNVRASDLTEFIRAREATERGCVPEEICIVVLVDSLHRVAAYDGEDKMSSEALDVIYGLQERAMEGKKPTFAVVSTMDFNGLFQRVTEASKRSLHVIQVRPCSSEDMDELVERCVVAAEERGERFDEATRDAARWMLRWCVHATRGHFRSIRALVMYFKENGCVPPLERQYRSSYGSAAYILDILARQLCSTSLKETDLIGAAFSKPRPKTQVKPETFARPLWFNEVKDSLHDIAMSNKWEVFYEEVDGCTAMVRPCVGLERLNTLL</sequence>
<evidence type="ECO:0000313" key="1">
    <source>
        <dbReference type="EMBL" id="CUE79726.1"/>
    </source>
</evidence>
<dbReference type="Proteomes" id="UP000051952">
    <property type="component" value="Unassembled WGS sequence"/>
</dbReference>
<keyword evidence="2" id="KW-1185">Reference proteome</keyword>
<feature type="non-terminal residue" evidence="1">
    <location>
        <position position="342"/>
    </location>
</feature>
<proteinExistence type="predicted"/>
<protein>
    <submittedName>
        <fullName evidence="1">Uncharacterized protein</fullName>
    </submittedName>
</protein>
<name>A0A0S4IRE5_BODSA</name>
<gene>
    <name evidence="1" type="ORF">BSAL_56440</name>
</gene>
<reference evidence="2" key="1">
    <citation type="submission" date="2015-09" db="EMBL/GenBank/DDBJ databases">
        <authorList>
            <consortium name="Pathogen Informatics"/>
        </authorList>
    </citation>
    <scope>NUCLEOTIDE SEQUENCE [LARGE SCALE GENOMIC DNA]</scope>
    <source>
        <strain evidence="2">Lake Konstanz</strain>
    </source>
</reference>
<dbReference type="VEuPathDB" id="TriTrypDB:BSAL_56440"/>